<keyword evidence="1" id="KW-0472">Membrane</keyword>
<sequence length="358" mass="40407">MDRITYLIEKFWQGKATAKEKQEILRYLEQHNPAWRHRMEQAFMAAEPSESDLKAERAEEIFTQIQSAAGISEKKPISLLQRIRPFVRVAAAVILLISGWIVFKHLDDKEARPATAYTPVSVPDTIVHRNVNKEDLVVRLEDGSTVSLTSGSSIAYRSHFDVDRREIFLEGKATFKVAKDSLRPFTVWAEGYATTALGTTFSVSAYHTEVFTVNLMSGKVVVRSSPKSSVALSDVYLKPGEELRVNPVSGRWAVSNKNMVPERLDKEQLLPAGTDDKTEDSGDNLLAFNKTSLDEVFRRVARKYDVDIDLSNVDIRQLSFTGKFQPTDSLNVVIGIICNMNDLIYHEEGRKIRIARNN</sequence>
<dbReference type="InterPro" id="IPR012373">
    <property type="entry name" value="Ferrdict_sens_TM"/>
</dbReference>
<dbReference type="AlphaFoldDB" id="A0A5S5CZI9"/>
<dbReference type="EMBL" id="VNHX01000031">
    <property type="protein sequence ID" value="TYP88296.1"/>
    <property type="molecule type" value="Genomic_DNA"/>
</dbReference>
<feature type="transmembrane region" description="Helical" evidence="1">
    <location>
        <begin position="85"/>
        <end position="103"/>
    </location>
</feature>
<comment type="caution">
    <text evidence="4">The sequence shown here is derived from an EMBL/GenBank/DDBJ whole genome shotgun (WGS) entry which is preliminary data.</text>
</comment>
<dbReference type="GO" id="GO:0016989">
    <property type="term" value="F:sigma factor antagonist activity"/>
    <property type="evidence" value="ECO:0007669"/>
    <property type="project" value="TreeGrafter"/>
</dbReference>
<feature type="domain" description="Protein FecR C-terminal" evidence="3">
    <location>
        <begin position="286"/>
        <end position="354"/>
    </location>
</feature>
<gene>
    <name evidence="4" type="ORF">BC792_13134</name>
</gene>
<dbReference type="RefSeq" id="WP_148910255.1">
    <property type="nucleotide sequence ID" value="NZ_VNHX01000031.1"/>
</dbReference>
<keyword evidence="5" id="KW-1185">Reference proteome</keyword>
<evidence type="ECO:0000259" key="3">
    <source>
        <dbReference type="Pfam" id="PF16344"/>
    </source>
</evidence>
<dbReference type="PANTHER" id="PTHR30273:SF2">
    <property type="entry name" value="PROTEIN FECR"/>
    <property type="match status" value="1"/>
</dbReference>
<dbReference type="Proteomes" id="UP000325105">
    <property type="component" value="Unassembled WGS sequence"/>
</dbReference>
<dbReference type="Gene3D" id="3.55.50.30">
    <property type="match status" value="1"/>
</dbReference>
<dbReference type="InterPro" id="IPR006860">
    <property type="entry name" value="FecR"/>
</dbReference>
<reference evidence="4 5" key="1">
    <citation type="submission" date="2019-07" db="EMBL/GenBank/DDBJ databases">
        <title>Genomic Encyclopedia of Archaeal and Bacterial Type Strains, Phase II (KMG-II): from individual species to whole genera.</title>
        <authorList>
            <person name="Goeker M."/>
        </authorList>
    </citation>
    <scope>NUCLEOTIDE SEQUENCE [LARGE SCALE GENOMIC DNA]</scope>
    <source>
        <strain evidence="4 5">DSM 18850</strain>
    </source>
</reference>
<dbReference type="PIRSF" id="PIRSF018266">
    <property type="entry name" value="FecR"/>
    <property type="match status" value="1"/>
</dbReference>
<evidence type="ECO:0000256" key="1">
    <source>
        <dbReference type="SAM" id="Phobius"/>
    </source>
</evidence>
<feature type="domain" description="FecR protein" evidence="2">
    <location>
        <begin position="133"/>
        <end position="220"/>
    </location>
</feature>
<organism evidence="4 5">
    <name type="scientific">Sphingobacterium allocomposti</name>
    <dbReference type="NCBI Taxonomy" id="415956"/>
    <lineage>
        <taxon>Bacteria</taxon>
        <taxon>Pseudomonadati</taxon>
        <taxon>Bacteroidota</taxon>
        <taxon>Sphingobacteriia</taxon>
        <taxon>Sphingobacteriales</taxon>
        <taxon>Sphingobacteriaceae</taxon>
        <taxon>Sphingobacterium</taxon>
    </lineage>
</organism>
<dbReference type="PANTHER" id="PTHR30273">
    <property type="entry name" value="PERIPLASMIC SIGNAL SENSOR AND SIGMA FACTOR ACTIVATOR FECR-RELATED"/>
    <property type="match status" value="1"/>
</dbReference>
<evidence type="ECO:0000313" key="5">
    <source>
        <dbReference type="Proteomes" id="UP000325105"/>
    </source>
</evidence>
<dbReference type="InterPro" id="IPR032508">
    <property type="entry name" value="FecR_C"/>
</dbReference>
<keyword evidence="1" id="KW-1133">Transmembrane helix</keyword>
<name>A0A5S5CZI9_9SPHI</name>
<evidence type="ECO:0000313" key="4">
    <source>
        <dbReference type="EMBL" id="TYP88296.1"/>
    </source>
</evidence>
<accession>A0A5S5CZI9</accession>
<proteinExistence type="predicted"/>
<protein>
    <submittedName>
        <fullName evidence="4">FecR family protein</fullName>
    </submittedName>
</protein>
<dbReference type="Pfam" id="PF04773">
    <property type="entry name" value="FecR"/>
    <property type="match status" value="1"/>
</dbReference>
<evidence type="ECO:0000259" key="2">
    <source>
        <dbReference type="Pfam" id="PF04773"/>
    </source>
</evidence>
<dbReference type="Gene3D" id="2.60.120.1440">
    <property type="match status" value="1"/>
</dbReference>
<dbReference type="OrthoDB" id="663025at2"/>
<keyword evidence="1" id="KW-0812">Transmembrane</keyword>
<dbReference type="Pfam" id="PF16344">
    <property type="entry name" value="FecR_C"/>
    <property type="match status" value="1"/>
</dbReference>